<dbReference type="InterPro" id="IPR036249">
    <property type="entry name" value="Thioredoxin-like_sf"/>
</dbReference>
<sequence>MGSHHTGAAFFNLISDTNLGLGLYAITTGFVFLTNQYRNMKKYLLICLFTAMCMGLKAQNKDTVKLYNPAADAQADIKAAVKQAAIAHKNVLLQIGGNWCVWCLRFNNLVTTDPDLNRYMTDNYVVVHVNYSSENKNAAVLASLGYPQRFGFPVFVVLDDKGNRLHTQNSAYLEQGEGHSKARVMEFFKGWSPAAIDPKTYIKKG</sequence>
<dbReference type="STRING" id="714943.Mucpa_4670"/>
<proteinExistence type="predicted"/>
<dbReference type="GO" id="GO:0015035">
    <property type="term" value="F:protein-disulfide reductase activity"/>
    <property type="evidence" value="ECO:0007669"/>
    <property type="project" value="TreeGrafter"/>
</dbReference>
<dbReference type="PANTHER" id="PTHR32234">
    <property type="entry name" value="THIOL:DISULFIDE INTERCHANGE PROTEIN DSBD"/>
    <property type="match status" value="1"/>
</dbReference>
<keyword evidence="2" id="KW-1185">Reference proteome</keyword>
<evidence type="ECO:0000313" key="2">
    <source>
        <dbReference type="Proteomes" id="UP000002774"/>
    </source>
</evidence>
<gene>
    <name evidence="1" type="ORF">Mucpa_4670</name>
</gene>
<dbReference type="PANTHER" id="PTHR32234:SF0">
    <property type="entry name" value="THIOL:DISULFIDE INTERCHANGE PROTEIN DSBD"/>
    <property type="match status" value="1"/>
</dbReference>
<name>H1Y8Y9_9SPHI</name>
<evidence type="ECO:0000313" key="1">
    <source>
        <dbReference type="EMBL" id="EHQ28755.1"/>
    </source>
</evidence>
<dbReference type="eggNOG" id="COG4232">
    <property type="taxonomic scope" value="Bacteria"/>
</dbReference>
<dbReference type="EMBL" id="CM001403">
    <property type="protein sequence ID" value="EHQ28755.1"/>
    <property type="molecule type" value="Genomic_DNA"/>
</dbReference>
<protein>
    <recommendedName>
        <fullName evidence="3">Thioredoxin domain-containing protein</fullName>
    </recommendedName>
</protein>
<dbReference type="Pfam" id="PF13899">
    <property type="entry name" value="Thioredoxin_7"/>
    <property type="match status" value="1"/>
</dbReference>
<dbReference type="GO" id="GO:0045454">
    <property type="term" value="P:cell redox homeostasis"/>
    <property type="evidence" value="ECO:0007669"/>
    <property type="project" value="TreeGrafter"/>
</dbReference>
<dbReference type="SUPFAM" id="SSF52833">
    <property type="entry name" value="Thioredoxin-like"/>
    <property type="match status" value="1"/>
</dbReference>
<dbReference type="AlphaFoldDB" id="H1Y8Y9"/>
<organism evidence="1 2">
    <name type="scientific">Mucilaginibacter paludis DSM 18603</name>
    <dbReference type="NCBI Taxonomy" id="714943"/>
    <lineage>
        <taxon>Bacteria</taxon>
        <taxon>Pseudomonadati</taxon>
        <taxon>Bacteroidota</taxon>
        <taxon>Sphingobacteriia</taxon>
        <taxon>Sphingobacteriales</taxon>
        <taxon>Sphingobacteriaceae</taxon>
        <taxon>Mucilaginibacter</taxon>
    </lineage>
</organism>
<evidence type="ECO:0008006" key="3">
    <source>
        <dbReference type="Google" id="ProtNLM"/>
    </source>
</evidence>
<reference evidence="1" key="1">
    <citation type="submission" date="2011-09" db="EMBL/GenBank/DDBJ databases">
        <title>The permanent draft genome of Mucilaginibacter paludis DSM 18603.</title>
        <authorList>
            <consortium name="US DOE Joint Genome Institute (JGI-PGF)"/>
            <person name="Lucas S."/>
            <person name="Han J."/>
            <person name="Lapidus A."/>
            <person name="Bruce D."/>
            <person name="Goodwin L."/>
            <person name="Pitluck S."/>
            <person name="Peters L."/>
            <person name="Kyrpides N."/>
            <person name="Mavromatis K."/>
            <person name="Ivanova N."/>
            <person name="Mikhailova N."/>
            <person name="Held B."/>
            <person name="Detter J.C."/>
            <person name="Tapia R."/>
            <person name="Han C."/>
            <person name="Land M."/>
            <person name="Hauser L."/>
            <person name="Markowitz V."/>
            <person name="Cheng J.-F."/>
            <person name="Hugenholtz P."/>
            <person name="Woyke T."/>
            <person name="Wu D."/>
            <person name="Tindall B."/>
            <person name="Brambilla E."/>
            <person name="Klenk H.-P."/>
            <person name="Eisen J.A."/>
        </authorList>
    </citation>
    <scope>NUCLEOTIDE SEQUENCE [LARGE SCALE GENOMIC DNA]</scope>
    <source>
        <strain evidence="1">DSM 18603</strain>
    </source>
</reference>
<dbReference type="HOGENOM" id="CLU_110659_0_0_10"/>
<dbReference type="Gene3D" id="3.40.30.10">
    <property type="entry name" value="Glutaredoxin"/>
    <property type="match status" value="1"/>
</dbReference>
<accession>H1Y8Y9</accession>
<dbReference type="Proteomes" id="UP000002774">
    <property type="component" value="Chromosome"/>
</dbReference>